<dbReference type="Pfam" id="PF02607">
    <property type="entry name" value="B12-binding_2"/>
    <property type="match status" value="1"/>
</dbReference>
<organism evidence="2 3">
    <name type="scientific">Rubripirellula amarantea</name>
    <dbReference type="NCBI Taxonomy" id="2527999"/>
    <lineage>
        <taxon>Bacteria</taxon>
        <taxon>Pseudomonadati</taxon>
        <taxon>Planctomycetota</taxon>
        <taxon>Planctomycetia</taxon>
        <taxon>Pirellulales</taxon>
        <taxon>Pirellulaceae</taxon>
        <taxon>Rubripirellula</taxon>
    </lineage>
</organism>
<dbReference type="SUPFAM" id="SSF46955">
    <property type="entry name" value="Putative DNA-binding domain"/>
    <property type="match status" value="1"/>
</dbReference>
<feature type="domain" description="B12-binding" evidence="1">
    <location>
        <begin position="171"/>
        <end position="293"/>
    </location>
</feature>
<dbReference type="Gene3D" id="1.10.1660.10">
    <property type="match status" value="1"/>
</dbReference>
<keyword evidence="3" id="KW-1185">Reference proteome</keyword>
<dbReference type="Gene3D" id="3.40.50.280">
    <property type="entry name" value="Cobalamin-binding domain"/>
    <property type="match status" value="1"/>
</dbReference>
<dbReference type="SUPFAM" id="SSF52242">
    <property type="entry name" value="Cobalamin (vitamin B12)-binding domain"/>
    <property type="match status" value="1"/>
</dbReference>
<dbReference type="PROSITE" id="PS51332">
    <property type="entry name" value="B12_BINDING"/>
    <property type="match status" value="1"/>
</dbReference>
<evidence type="ECO:0000313" key="2">
    <source>
        <dbReference type="EMBL" id="TWT48078.1"/>
    </source>
</evidence>
<dbReference type="InterPro" id="IPR036594">
    <property type="entry name" value="Meth_synthase_dom"/>
</dbReference>
<protein>
    <submittedName>
        <fullName evidence="2">Helix-turn-helix domain protein</fullName>
    </submittedName>
</protein>
<dbReference type="Proteomes" id="UP000316598">
    <property type="component" value="Unassembled WGS sequence"/>
</dbReference>
<name>A0A5C5WB45_9BACT</name>
<dbReference type="RefSeq" id="WP_146517490.1">
    <property type="nucleotide sequence ID" value="NZ_SJPI01000004.1"/>
</dbReference>
<dbReference type="Pfam" id="PF12728">
    <property type="entry name" value="HTH_17"/>
    <property type="match status" value="1"/>
</dbReference>
<dbReference type="GO" id="GO:0031419">
    <property type="term" value="F:cobalamin binding"/>
    <property type="evidence" value="ECO:0007669"/>
    <property type="project" value="InterPro"/>
</dbReference>
<dbReference type="InterPro" id="IPR041657">
    <property type="entry name" value="HTH_17"/>
</dbReference>
<dbReference type="GO" id="GO:0046872">
    <property type="term" value="F:metal ion binding"/>
    <property type="evidence" value="ECO:0007669"/>
    <property type="project" value="InterPro"/>
</dbReference>
<dbReference type="OrthoDB" id="264258at2"/>
<dbReference type="AlphaFoldDB" id="A0A5C5WB45"/>
<dbReference type="InterPro" id="IPR006158">
    <property type="entry name" value="Cobalamin-bd"/>
</dbReference>
<reference evidence="2 3" key="1">
    <citation type="submission" date="2019-02" db="EMBL/GenBank/DDBJ databases">
        <title>Deep-cultivation of Planctomycetes and their phenomic and genomic characterization uncovers novel biology.</title>
        <authorList>
            <person name="Wiegand S."/>
            <person name="Jogler M."/>
            <person name="Boedeker C."/>
            <person name="Pinto D."/>
            <person name="Vollmers J."/>
            <person name="Rivas-Marin E."/>
            <person name="Kohn T."/>
            <person name="Peeters S.H."/>
            <person name="Heuer A."/>
            <person name="Rast P."/>
            <person name="Oberbeckmann S."/>
            <person name="Bunk B."/>
            <person name="Jeske O."/>
            <person name="Meyerdierks A."/>
            <person name="Storesund J.E."/>
            <person name="Kallscheuer N."/>
            <person name="Luecker S."/>
            <person name="Lage O.M."/>
            <person name="Pohl T."/>
            <person name="Merkel B.J."/>
            <person name="Hornburger P."/>
            <person name="Mueller R.-W."/>
            <person name="Bruemmer F."/>
            <person name="Labrenz M."/>
            <person name="Spormann A.M."/>
            <person name="Op Den Camp H."/>
            <person name="Overmann J."/>
            <person name="Amann R."/>
            <person name="Jetten M.S.M."/>
            <person name="Mascher T."/>
            <person name="Medema M.H."/>
            <person name="Devos D.P."/>
            <person name="Kaster A.-K."/>
            <person name="Ovreas L."/>
            <person name="Rohde M."/>
            <person name="Galperin M.Y."/>
            <person name="Jogler C."/>
        </authorList>
    </citation>
    <scope>NUCLEOTIDE SEQUENCE [LARGE SCALE GENOMIC DNA]</scope>
    <source>
        <strain evidence="2 3">Pla22</strain>
    </source>
</reference>
<dbReference type="InterPro" id="IPR003759">
    <property type="entry name" value="Cbl-bd_cap"/>
</dbReference>
<sequence>MAARQPQYSPKQVAEALGASESSLKRWCDRGAIATIRTVGGHRRITLDGLRDFLETSGRELLAPQVLGLPKLGVGRSSEISGSDDPDQRAFRKAIVNGDEEACRKVLQHRLDQGMLRSEAAEFFIADAMHEVGAAWQCNSVDVYQERRGCEICIRLISELRAGLPPLRDDAPIAIGGTPTGDIYQLPTALVELALREVGWNAVNLGCNLPWDSFVQASHDYQPEMMWLSVSHIDDAPSFVIEQNRLADSLGENVTMLIGGQALTDQIRPRLRYTAFCDSIGHLTELAAMMRLK</sequence>
<gene>
    <name evidence="2" type="ORF">Pla22_50780</name>
</gene>
<proteinExistence type="predicted"/>
<evidence type="ECO:0000313" key="3">
    <source>
        <dbReference type="Proteomes" id="UP000316598"/>
    </source>
</evidence>
<dbReference type="EMBL" id="SJPI01000004">
    <property type="protein sequence ID" value="TWT48078.1"/>
    <property type="molecule type" value="Genomic_DNA"/>
</dbReference>
<dbReference type="Gene3D" id="1.10.1240.10">
    <property type="entry name" value="Methionine synthase domain"/>
    <property type="match status" value="1"/>
</dbReference>
<dbReference type="InterPro" id="IPR009061">
    <property type="entry name" value="DNA-bd_dom_put_sf"/>
</dbReference>
<comment type="caution">
    <text evidence="2">The sequence shown here is derived from an EMBL/GenBank/DDBJ whole genome shotgun (WGS) entry which is preliminary data.</text>
</comment>
<accession>A0A5C5WB45</accession>
<dbReference type="InterPro" id="IPR036724">
    <property type="entry name" value="Cobalamin-bd_sf"/>
</dbReference>
<dbReference type="CDD" id="cd04762">
    <property type="entry name" value="HTH_MerR-trunc"/>
    <property type="match status" value="1"/>
</dbReference>
<evidence type="ECO:0000259" key="1">
    <source>
        <dbReference type="PROSITE" id="PS51332"/>
    </source>
</evidence>